<protein>
    <submittedName>
        <fullName evidence="2">Uncharacterized protein</fullName>
    </submittedName>
</protein>
<dbReference type="AlphaFoldDB" id="A0AAE1PZS2"/>
<organism evidence="2 3">
    <name type="scientific">Petrolisthes manimaculis</name>
    <dbReference type="NCBI Taxonomy" id="1843537"/>
    <lineage>
        <taxon>Eukaryota</taxon>
        <taxon>Metazoa</taxon>
        <taxon>Ecdysozoa</taxon>
        <taxon>Arthropoda</taxon>
        <taxon>Crustacea</taxon>
        <taxon>Multicrustacea</taxon>
        <taxon>Malacostraca</taxon>
        <taxon>Eumalacostraca</taxon>
        <taxon>Eucarida</taxon>
        <taxon>Decapoda</taxon>
        <taxon>Pleocyemata</taxon>
        <taxon>Anomura</taxon>
        <taxon>Galatheoidea</taxon>
        <taxon>Porcellanidae</taxon>
        <taxon>Petrolisthes</taxon>
    </lineage>
</organism>
<reference evidence="2" key="1">
    <citation type="submission" date="2023-11" db="EMBL/GenBank/DDBJ databases">
        <title>Genome assemblies of two species of porcelain crab, Petrolisthes cinctipes and Petrolisthes manimaculis (Anomura: Porcellanidae).</title>
        <authorList>
            <person name="Angst P."/>
        </authorList>
    </citation>
    <scope>NUCLEOTIDE SEQUENCE</scope>
    <source>
        <strain evidence="2">PB745_02</strain>
        <tissue evidence="2">Gill</tissue>
    </source>
</reference>
<evidence type="ECO:0000313" key="2">
    <source>
        <dbReference type="EMBL" id="KAK4317559.1"/>
    </source>
</evidence>
<evidence type="ECO:0000313" key="3">
    <source>
        <dbReference type="Proteomes" id="UP001292094"/>
    </source>
</evidence>
<proteinExistence type="predicted"/>
<keyword evidence="3" id="KW-1185">Reference proteome</keyword>
<sequence length="135" mass="14599">MPLLSACVCKRTRKGPKISPPLHLLLQADRTDQDRGVTVHSALPPSLPPSPLHALPPSPLHALPPSPLHALPPSPLRALPPSPLHALTSHSPLHALPPSLTTPRPHLAFPTPSARIPHTFTSYSTSYIYRVIFHL</sequence>
<dbReference type="Proteomes" id="UP001292094">
    <property type="component" value="Unassembled WGS sequence"/>
</dbReference>
<gene>
    <name evidence="2" type="ORF">Pmani_011363</name>
</gene>
<name>A0AAE1PZS2_9EUCA</name>
<accession>A0AAE1PZS2</accession>
<feature type="region of interest" description="Disordered" evidence="1">
    <location>
        <begin position="33"/>
        <end position="75"/>
    </location>
</feature>
<evidence type="ECO:0000256" key="1">
    <source>
        <dbReference type="SAM" id="MobiDB-lite"/>
    </source>
</evidence>
<dbReference type="EMBL" id="JAWZYT010000914">
    <property type="protein sequence ID" value="KAK4317559.1"/>
    <property type="molecule type" value="Genomic_DNA"/>
</dbReference>
<comment type="caution">
    <text evidence="2">The sequence shown here is derived from an EMBL/GenBank/DDBJ whole genome shotgun (WGS) entry which is preliminary data.</text>
</comment>
<feature type="compositionally biased region" description="Pro residues" evidence="1">
    <location>
        <begin position="45"/>
        <end position="75"/>
    </location>
</feature>